<organism evidence="6 7">
    <name type="scientific">Aeriscardovia aeriphila</name>
    <dbReference type="NCBI Taxonomy" id="218139"/>
    <lineage>
        <taxon>Bacteria</taxon>
        <taxon>Bacillati</taxon>
        <taxon>Actinomycetota</taxon>
        <taxon>Actinomycetes</taxon>
        <taxon>Bifidobacteriales</taxon>
        <taxon>Bifidobacteriaceae</taxon>
        <taxon>Aeriscardovia</taxon>
    </lineage>
</organism>
<name>A0A261F8I3_9BIFI</name>
<proteinExistence type="predicted"/>
<feature type="domain" description="HTH marR-type" evidence="5">
    <location>
        <begin position="32"/>
        <end position="169"/>
    </location>
</feature>
<dbReference type="PANTHER" id="PTHR42756:SF1">
    <property type="entry name" value="TRANSCRIPTIONAL REPRESSOR OF EMRAB OPERON"/>
    <property type="match status" value="1"/>
</dbReference>
<dbReference type="Gene3D" id="1.10.10.10">
    <property type="entry name" value="Winged helix-like DNA-binding domain superfamily/Winged helix DNA-binding domain"/>
    <property type="match status" value="1"/>
</dbReference>
<evidence type="ECO:0000259" key="5">
    <source>
        <dbReference type="PROSITE" id="PS50995"/>
    </source>
</evidence>
<dbReference type="GO" id="GO:0003677">
    <property type="term" value="F:DNA binding"/>
    <property type="evidence" value="ECO:0007669"/>
    <property type="project" value="UniProtKB-KW"/>
</dbReference>
<dbReference type="Pfam" id="PF12802">
    <property type="entry name" value="MarR_2"/>
    <property type="match status" value="1"/>
</dbReference>
<dbReference type="PROSITE" id="PS50995">
    <property type="entry name" value="HTH_MARR_2"/>
    <property type="match status" value="1"/>
</dbReference>
<evidence type="ECO:0000256" key="1">
    <source>
        <dbReference type="ARBA" id="ARBA00023015"/>
    </source>
</evidence>
<dbReference type="InterPro" id="IPR036388">
    <property type="entry name" value="WH-like_DNA-bd_sf"/>
</dbReference>
<accession>A0A261F8I3</accession>
<reference evidence="6 7" key="1">
    <citation type="journal article" date="2017" name="BMC Genomics">
        <title>Comparative genomic and phylogenomic analyses of the Bifidobacteriaceae family.</title>
        <authorList>
            <person name="Lugli G.A."/>
            <person name="Milani C."/>
            <person name="Turroni F."/>
            <person name="Duranti S."/>
            <person name="Mancabelli L."/>
            <person name="Mangifesta M."/>
            <person name="Ferrario C."/>
            <person name="Modesto M."/>
            <person name="Mattarelli P."/>
            <person name="Jiri K."/>
            <person name="van Sinderen D."/>
            <person name="Ventura M."/>
        </authorList>
    </citation>
    <scope>NUCLEOTIDE SEQUENCE [LARGE SCALE GENOMIC DNA]</scope>
    <source>
        <strain evidence="6 7">LMG 21773</strain>
    </source>
</reference>
<keyword evidence="2" id="KW-0238">DNA-binding</keyword>
<keyword evidence="3" id="KW-0804">Transcription</keyword>
<evidence type="ECO:0000313" key="6">
    <source>
        <dbReference type="EMBL" id="OZG55196.1"/>
    </source>
</evidence>
<dbReference type="InterPro" id="IPR000835">
    <property type="entry name" value="HTH_MarR-typ"/>
</dbReference>
<gene>
    <name evidence="6" type="ORF">AEAE_1174</name>
</gene>
<dbReference type="GO" id="GO:0003700">
    <property type="term" value="F:DNA-binding transcription factor activity"/>
    <property type="evidence" value="ECO:0007669"/>
    <property type="project" value="InterPro"/>
</dbReference>
<evidence type="ECO:0000313" key="7">
    <source>
        <dbReference type="Proteomes" id="UP000228976"/>
    </source>
</evidence>
<dbReference type="OrthoDB" id="9815567at2"/>
<dbReference type="PANTHER" id="PTHR42756">
    <property type="entry name" value="TRANSCRIPTIONAL REGULATOR, MARR"/>
    <property type="match status" value="1"/>
</dbReference>
<comment type="caution">
    <text evidence="6">The sequence shown here is derived from an EMBL/GenBank/DDBJ whole genome shotgun (WGS) entry which is preliminary data.</text>
</comment>
<keyword evidence="7" id="KW-1185">Reference proteome</keyword>
<sequence>MSSAAQPSESHNQPCLEPEAFEDLTSPSVSYFAKQMHVLHSLVKRLLDAQMPEDGRLVGSSSFFLLYYLRHRSEMAASQTQIAADKASSRSSISRVIDHLEELGMVERHEDPTDSRVNLVTLTDKGCRTERQMSESAIKTWATMLDGISPEDISTSAKTLLAMKRNVQRALDEAEGDDKAESSEKRDTMTNTREEEQ</sequence>
<dbReference type="RefSeq" id="WP_158520551.1">
    <property type="nucleotide sequence ID" value="NZ_JACBYZ010000001.1"/>
</dbReference>
<dbReference type="Proteomes" id="UP000228976">
    <property type="component" value="Unassembled WGS sequence"/>
</dbReference>
<keyword evidence="1" id="KW-0805">Transcription regulation</keyword>
<evidence type="ECO:0000256" key="4">
    <source>
        <dbReference type="SAM" id="MobiDB-lite"/>
    </source>
</evidence>
<dbReference type="InterPro" id="IPR036390">
    <property type="entry name" value="WH_DNA-bd_sf"/>
</dbReference>
<evidence type="ECO:0000256" key="3">
    <source>
        <dbReference type="ARBA" id="ARBA00023163"/>
    </source>
</evidence>
<feature type="compositionally biased region" description="Basic and acidic residues" evidence="4">
    <location>
        <begin position="177"/>
        <end position="197"/>
    </location>
</feature>
<dbReference type="PRINTS" id="PR00598">
    <property type="entry name" value="HTHMARR"/>
</dbReference>
<dbReference type="AlphaFoldDB" id="A0A261F8I3"/>
<evidence type="ECO:0000256" key="2">
    <source>
        <dbReference type="ARBA" id="ARBA00023125"/>
    </source>
</evidence>
<dbReference type="SUPFAM" id="SSF46785">
    <property type="entry name" value="Winged helix' DNA-binding domain"/>
    <property type="match status" value="1"/>
</dbReference>
<protein>
    <submittedName>
        <fullName evidence="6">MarR family transcriptional regulator</fullName>
    </submittedName>
</protein>
<dbReference type="EMBL" id="MWWU01000004">
    <property type="protein sequence ID" value="OZG55196.1"/>
    <property type="molecule type" value="Genomic_DNA"/>
</dbReference>
<feature type="region of interest" description="Disordered" evidence="4">
    <location>
        <begin position="170"/>
        <end position="197"/>
    </location>
</feature>
<dbReference type="SMART" id="SM00347">
    <property type="entry name" value="HTH_MARR"/>
    <property type="match status" value="1"/>
</dbReference>